<keyword evidence="4 7" id="KW-0479">Metal-binding</keyword>
<dbReference type="PROSITE" id="PS00710">
    <property type="entry name" value="PGM_PMM"/>
    <property type="match status" value="1"/>
</dbReference>
<feature type="domain" description="Alpha-D-phosphohexomutase C-terminal" evidence="8">
    <location>
        <begin position="383"/>
        <end position="443"/>
    </location>
</feature>
<evidence type="ECO:0000256" key="2">
    <source>
        <dbReference type="ARBA" id="ARBA00010231"/>
    </source>
</evidence>
<evidence type="ECO:0000259" key="11">
    <source>
        <dbReference type="Pfam" id="PF02880"/>
    </source>
</evidence>
<dbReference type="GO" id="GO:0000287">
    <property type="term" value="F:magnesium ion binding"/>
    <property type="evidence" value="ECO:0007669"/>
    <property type="project" value="InterPro"/>
</dbReference>
<evidence type="ECO:0000256" key="6">
    <source>
        <dbReference type="ARBA" id="ARBA00023235"/>
    </source>
</evidence>
<evidence type="ECO:0000256" key="1">
    <source>
        <dbReference type="ARBA" id="ARBA00001946"/>
    </source>
</evidence>
<dbReference type="Pfam" id="PF02878">
    <property type="entry name" value="PGM_PMM_I"/>
    <property type="match status" value="1"/>
</dbReference>
<evidence type="ECO:0000259" key="9">
    <source>
        <dbReference type="Pfam" id="PF02878"/>
    </source>
</evidence>
<dbReference type="Proteomes" id="UP000176752">
    <property type="component" value="Unassembled WGS sequence"/>
</dbReference>
<keyword evidence="5 7" id="KW-0460">Magnesium</keyword>
<evidence type="ECO:0000256" key="5">
    <source>
        <dbReference type="ARBA" id="ARBA00022842"/>
    </source>
</evidence>
<dbReference type="PANTHER" id="PTHR43771">
    <property type="entry name" value="PHOSPHOMANNOMUTASE"/>
    <property type="match status" value="1"/>
</dbReference>
<reference evidence="12 13" key="1">
    <citation type="journal article" date="2016" name="Nat. Commun.">
        <title>Thousands of microbial genomes shed light on interconnected biogeochemical processes in an aquifer system.</title>
        <authorList>
            <person name="Anantharaman K."/>
            <person name="Brown C.T."/>
            <person name="Hug L.A."/>
            <person name="Sharon I."/>
            <person name="Castelle C.J."/>
            <person name="Probst A.J."/>
            <person name="Thomas B.C."/>
            <person name="Singh A."/>
            <person name="Wilkins M.J."/>
            <person name="Karaoz U."/>
            <person name="Brodie E.L."/>
            <person name="Williams K.H."/>
            <person name="Hubbard S.S."/>
            <person name="Banfield J.F."/>
        </authorList>
    </citation>
    <scope>NUCLEOTIDE SEQUENCE [LARGE SCALE GENOMIC DNA]</scope>
</reference>
<keyword evidence="3" id="KW-0597">Phosphoprotein</keyword>
<gene>
    <name evidence="12" type="ORF">A2Z78_00175</name>
</gene>
<comment type="caution">
    <text evidence="12">The sequence shown here is derived from an EMBL/GenBank/DDBJ whole genome shotgun (WGS) entry which is preliminary data.</text>
</comment>
<proteinExistence type="inferred from homology"/>
<evidence type="ECO:0008006" key="14">
    <source>
        <dbReference type="Google" id="ProtNLM"/>
    </source>
</evidence>
<dbReference type="GO" id="GO:0016868">
    <property type="term" value="F:intramolecular phosphotransferase activity"/>
    <property type="evidence" value="ECO:0007669"/>
    <property type="project" value="InterPro"/>
</dbReference>
<organism evidence="12 13">
    <name type="scientific">Candidatus Nealsonbacteria bacterium RBG_13_36_15</name>
    <dbReference type="NCBI Taxonomy" id="1801660"/>
    <lineage>
        <taxon>Bacteria</taxon>
        <taxon>Candidatus Nealsoniibacteriota</taxon>
    </lineage>
</organism>
<dbReference type="STRING" id="1801660.A2Z78_00175"/>
<dbReference type="GO" id="GO:0005975">
    <property type="term" value="P:carbohydrate metabolic process"/>
    <property type="evidence" value="ECO:0007669"/>
    <property type="project" value="InterPro"/>
</dbReference>
<dbReference type="EMBL" id="MHLV01000016">
    <property type="protein sequence ID" value="OGZ17715.1"/>
    <property type="molecule type" value="Genomic_DNA"/>
</dbReference>
<comment type="similarity">
    <text evidence="2 7">Belongs to the phosphohexose mutase family.</text>
</comment>
<name>A0A1G2DVM6_9BACT</name>
<evidence type="ECO:0000256" key="7">
    <source>
        <dbReference type="RuleBase" id="RU004326"/>
    </source>
</evidence>
<dbReference type="InterPro" id="IPR016055">
    <property type="entry name" value="A-D-PHexomutase_a/b/a-I/II/III"/>
</dbReference>
<evidence type="ECO:0000259" key="10">
    <source>
        <dbReference type="Pfam" id="PF02879"/>
    </source>
</evidence>
<feature type="domain" description="Alpha-D-phosphohexomutase alpha/beta/alpha" evidence="10">
    <location>
        <begin position="157"/>
        <end position="255"/>
    </location>
</feature>
<feature type="domain" description="Alpha-D-phosphohexomutase alpha/beta/alpha" evidence="9">
    <location>
        <begin position="6"/>
        <end position="114"/>
    </location>
</feature>
<dbReference type="CDD" id="cd03089">
    <property type="entry name" value="PMM_PGM"/>
    <property type="match status" value="1"/>
</dbReference>
<feature type="domain" description="Alpha-D-phosphohexomutase alpha/beta/alpha" evidence="11">
    <location>
        <begin position="260"/>
        <end position="366"/>
    </location>
</feature>
<dbReference type="Gene3D" id="3.40.120.10">
    <property type="entry name" value="Alpha-D-Glucose-1,6-Bisphosphate, subunit A, domain 3"/>
    <property type="match status" value="3"/>
</dbReference>
<keyword evidence="6" id="KW-0413">Isomerase</keyword>
<dbReference type="PANTHER" id="PTHR43771:SF2">
    <property type="entry name" value="PHOSPHOMANNOMUTASE_PHOSPHOGLUCOMUTASE"/>
    <property type="match status" value="1"/>
</dbReference>
<comment type="cofactor">
    <cofactor evidence="1">
        <name>Mg(2+)</name>
        <dbReference type="ChEBI" id="CHEBI:18420"/>
    </cofactor>
</comment>
<dbReference type="Gene3D" id="3.30.310.50">
    <property type="entry name" value="Alpha-D-phosphohexomutase, C-terminal domain"/>
    <property type="match status" value="1"/>
</dbReference>
<dbReference type="Pfam" id="PF00408">
    <property type="entry name" value="PGM_PMM_IV"/>
    <property type="match status" value="1"/>
</dbReference>
<dbReference type="InterPro" id="IPR005845">
    <property type="entry name" value="A-D-PHexomutase_a/b/a-II"/>
</dbReference>
<dbReference type="InterPro" id="IPR005841">
    <property type="entry name" value="Alpha-D-phosphohexomutase_SF"/>
</dbReference>
<dbReference type="InterPro" id="IPR005846">
    <property type="entry name" value="A-D-PHexomutase_a/b/a-III"/>
</dbReference>
<dbReference type="InterPro" id="IPR016066">
    <property type="entry name" value="A-D-PHexomutase_CS"/>
</dbReference>
<evidence type="ECO:0000313" key="13">
    <source>
        <dbReference type="Proteomes" id="UP000176752"/>
    </source>
</evidence>
<sequence length="468" mass="53298">MKINPNIFRAYDIRGIYPAELNEKVSRLITLAYVNLYPHTQKIIVARDPRISSPFLSKEIINTFIKSGKEVIDIGIAPDPLFYFSIFYYLIDGGIMISGSHNPKEYNGLTLNVRKKDKKINEDVMGRDLEKIKELVLSQNIKKAGKGGKIRDFNPTEDYINYVTKKINLKKPLKIVIDSGNGACGYLPEKVFQKLGCQVKTLYGEFDGTFPHHLPDPYQKENIQDIQKAVIEEKADIGFAYDSDGDRVAPIDNKGRFIEGDFCLLMLARQALEKKKGPIVHDMRVSKAFLDEMSKQGIKTHFSVSHHSSVIDKIIKTNAVFGGEVTLHFLFPQDYYLCDDAIFASLKLAEIASREDKFSNYVDSLPKYCISPEVFIDSTDEEKFGIIKNLQDYLRKNNYNFIDIDGARINFEHGWALARAANTTPIIKCRFEGETKNHLIEVERKALEIFKKAGIPITKKTYQELGLQ</sequence>
<dbReference type="SUPFAM" id="SSF53738">
    <property type="entry name" value="Phosphoglucomutase, first 3 domains"/>
    <property type="match status" value="3"/>
</dbReference>
<dbReference type="InterPro" id="IPR036900">
    <property type="entry name" value="A-D-PHexomutase_C_sf"/>
</dbReference>
<accession>A0A1G2DVM6</accession>
<evidence type="ECO:0000259" key="8">
    <source>
        <dbReference type="Pfam" id="PF00408"/>
    </source>
</evidence>
<evidence type="ECO:0000256" key="4">
    <source>
        <dbReference type="ARBA" id="ARBA00022723"/>
    </source>
</evidence>
<dbReference type="InterPro" id="IPR005843">
    <property type="entry name" value="A-D-PHexomutase_C"/>
</dbReference>
<protein>
    <recommendedName>
        <fullName evidence="14">Phosphomannomutase</fullName>
    </recommendedName>
</protein>
<dbReference type="Pfam" id="PF02880">
    <property type="entry name" value="PGM_PMM_III"/>
    <property type="match status" value="1"/>
</dbReference>
<dbReference type="AlphaFoldDB" id="A0A1G2DVM6"/>
<dbReference type="SUPFAM" id="SSF55957">
    <property type="entry name" value="Phosphoglucomutase, C-terminal domain"/>
    <property type="match status" value="1"/>
</dbReference>
<dbReference type="PRINTS" id="PR00509">
    <property type="entry name" value="PGMPMM"/>
</dbReference>
<evidence type="ECO:0000313" key="12">
    <source>
        <dbReference type="EMBL" id="OGZ17715.1"/>
    </source>
</evidence>
<dbReference type="Pfam" id="PF02879">
    <property type="entry name" value="PGM_PMM_II"/>
    <property type="match status" value="1"/>
</dbReference>
<evidence type="ECO:0000256" key="3">
    <source>
        <dbReference type="ARBA" id="ARBA00022553"/>
    </source>
</evidence>
<dbReference type="InterPro" id="IPR005844">
    <property type="entry name" value="A-D-PHexomutase_a/b/a-I"/>
</dbReference>